<keyword evidence="1" id="KW-0233">DNA recombination</keyword>
<dbReference type="PANTHER" id="PTHR34605:SF4">
    <property type="entry name" value="DNA ADENINE METHYLTRANSFERASE"/>
    <property type="match status" value="1"/>
</dbReference>
<dbReference type="PANTHER" id="PTHR34605">
    <property type="entry name" value="PHAGE_INTEGRASE DOMAIN-CONTAINING PROTEIN"/>
    <property type="match status" value="1"/>
</dbReference>
<protein>
    <recommendedName>
        <fullName evidence="4">DNA breaking-rejoining enzyme</fullName>
    </recommendedName>
</protein>
<dbReference type="GO" id="GO:0015074">
    <property type="term" value="P:DNA integration"/>
    <property type="evidence" value="ECO:0007669"/>
    <property type="project" value="InterPro"/>
</dbReference>
<evidence type="ECO:0000313" key="2">
    <source>
        <dbReference type="EMBL" id="KAJ4489757.1"/>
    </source>
</evidence>
<sequence>MTVNILEDDAYIGVIQSINDYESMKPADILDDLEESHDNVGLELKDTGKVQPDNDPAIDMSTLLDSIKEVSKGVSEKTGQEYGRLMKQCEKFLHKRNMIPEGIDFFCEKPHPQSAVYLAAWIMDSCDELNLNNTKKDASIERHSFTHAQKMRAAATFGFGRVHGLGMQAWHRSETTGKMLGNPSVSETLTSYMLSLRCRKTQIGETATSARAATSDLLSKLFHFNNQPQFREPQPFQSTARNTPKNSQDCAGARARSLLNLGYSLAFCGLLRVDELLKIQLHDIEFEEINGRWKLTLQLPFRKTSQFGAIKPFVWWMMPEEYSHLCVVRAFARWIIVSDITNGYLFRKIRANDRIAEENEPMTSEQFLEMFRNNLIDIGVDHIPYGTHSFRRGGCQWLSVERRWPLRQIFDRDDFFNLNRPPAFVCPACNRSCHCA</sequence>
<reference evidence="2" key="1">
    <citation type="submission" date="2022-08" db="EMBL/GenBank/DDBJ databases">
        <authorList>
            <consortium name="DOE Joint Genome Institute"/>
            <person name="Min B."/>
            <person name="Riley R."/>
            <person name="Sierra-Patev S."/>
            <person name="Naranjo-Ortiz M."/>
            <person name="Looney B."/>
            <person name="Konkel Z."/>
            <person name="Slot J.C."/>
            <person name="Sakamoto Y."/>
            <person name="Steenwyk J.L."/>
            <person name="Rokas A."/>
            <person name="Carro J."/>
            <person name="Camarero S."/>
            <person name="Ferreira P."/>
            <person name="Molpeceres G."/>
            <person name="Ruiz-Duenas F.J."/>
            <person name="Serrano A."/>
            <person name="Henrissat B."/>
            <person name="Drula E."/>
            <person name="Hughes K.W."/>
            <person name="Mata J.L."/>
            <person name="Ishikawa N.K."/>
            <person name="Vargas-Isla R."/>
            <person name="Ushijima S."/>
            <person name="Smith C.A."/>
            <person name="Ahrendt S."/>
            <person name="Andreopoulos W."/>
            <person name="He G."/>
            <person name="Labutti K."/>
            <person name="Lipzen A."/>
            <person name="Ng V."/>
            <person name="Sandor L."/>
            <person name="Barry K."/>
            <person name="Martinez A.T."/>
            <person name="Xiao Y."/>
            <person name="Gibbons J.G."/>
            <person name="Terashima K."/>
            <person name="Hibbett D.S."/>
            <person name="Grigoriev I.V."/>
        </authorList>
    </citation>
    <scope>NUCLEOTIDE SEQUENCE</scope>
    <source>
        <strain evidence="2">Sp2 HRB7682 ss15</strain>
    </source>
</reference>
<comment type="caution">
    <text evidence="2">The sequence shown here is derived from an EMBL/GenBank/DDBJ whole genome shotgun (WGS) entry which is preliminary data.</text>
</comment>
<dbReference type="SUPFAM" id="SSF56349">
    <property type="entry name" value="DNA breaking-rejoining enzymes"/>
    <property type="match status" value="1"/>
</dbReference>
<dbReference type="InterPro" id="IPR052925">
    <property type="entry name" value="Phage_Integrase-like_Recomb"/>
</dbReference>
<proteinExistence type="predicted"/>
<reference evidence="2" key="2">
    <citation type="journal article" date="2023" name="Proc. Natl. Acad. Sci. U.S.A.">
        <title>A global phylogenomic analysis of the shiitake genus Lentinula.</title>
        <authorList>
            <person name="Sierra-Patev S."/>
            <person name="Min B."/>
            <person name="Naranjo-Ortiz M."/>
            <person name="Looney B."/>
            <person name="Konkel Z."/>
            <person name="Slot J.C."/>
            <person name="Sakamoto Y."/>
            <person name="Steenwyk J.L."/>
            <person name="Rokas A."/>
            <person name="Carro J."/>
            <person name="Camarero S."/>
            <person name="Ferreira P."/>
            <person name="Molpeceres G."/>
            <person name="Ruiz-Duenas F.J."/>
            <person name="Serrano A."/>
            <person name="Henrissat B."/>
            <person name="Drula E."/>
            <person name="Hughes K.W."/>
            <person name="Mata J.L."/>
            <person name="Ishikawa N.K."/>
            <person name="Vargas-Isla R."/>
            <person name="Ushijima S."/>
            <person name="Smith C.A."/>
            <person name="Donoghue J."/>
            <person name="Ahrendt S."/>
            <person name="Andreopoulos W."/>
            <person name="He G."/>
            <person name="LaButti K."/>
            <person name="Lipzen A."/>
            <person name="Ng V."/>
            <person name="Riley R."/>
            <person name="Sandor L."/>
            <person name="Barry K."/>
            <person name="Martinez A.T."/>
            <person name="Xiao Y."/>
            <person name="Gibbons J.G."/>
            <person name="Terashima K."/>
            <person name="Grigoriev I.V."/>
            <person name="Hibbett D."/>
        </authorList>
    </citation>
    <scope>NUCLEOTIDE SEQUENCE</scope>
    <source>
        <strain evidence="2">Sp2 HRB7682 ss15</strain>
    </source>
</reference>
<evidence type="ECO:0008006" key="4">
    <source>
        <dbReference type="Google" id="ProtNLM"/>
    </source>
</evidence>
<evidence type="ECO:0000313" key="3">
    <source>
        <dbReference type="Proteomes" id="UP001150238"/>
    </source>
</evidence>
<name>A0A9W9DWN6_9AGAR</name>
<dbReference type="GO" id="GO:0003677">
    <property type="term" value="F:DNA binding"/>
    <property type="evidence" value="ECO:0007669"/>
    <property type="project" value="InterPro"/>
</dbReference>
<organism evidence="2 3">
    <name type="scientific">Lentinula lateritia</name>
    <dbReference type="NCBI Taxonomy" id="40482"/>
    <lineage>
        <taxon>Eukaryota</taxon>
        <taxon>Fungi</taxon>
        <taxon>Dikarya</taxon>
        <taxon>Basidiomycota</taxon>
        <taxon>Agaricomycotina</taxon>
        <taxon>Agaricomycetes</taxon>
        <taxon>Agaricomycetidae</taxon>
        <taxon>Agaricales</taxon>
        <taxon>Marasmiineae</taxon>
        <taxon>Omphalotaceae</taxon>
        <taxon>Lentinula</taxon>
    </lineage>
</organism>
<dbReference type="AlphaFoldDB" id="A0A9W9DWN6"/>
<dbReference type="Gene3D" id="1.10.443.10">
    <property type="entry name" value="Intergrase catalytic core"/>
    <property type="match status" value="1"/>
</dbReference>
<gene>
    <name evidence="2" type="ORF">C8J55DRAFT_486922</name>
</gene>
<dbReference type="InterPro" id="IPR011010">
    <property type="entry name" value="DNA_brk_join_enz"/>
</dbReference>
<accession>A0A9W9DWN6</accession>
<dbReference type="InterPro" id="IPR013762">
    <property type="entry name" value="Integrase-like_cat_sf"/>
</dbReference>
<dbReference type="GO" id="GO:0006310">
    <property type="term" value="P:DNA recombination"/>
    <property type="evidence" value="ECO:0007669"/>
    <property type="project" value="UniProtKB-KW"/>
</dbReference>
<dbReference type="EMBL" id="JANVFS010000007">
    <property type="protein sequence ID" value="KAJ4489757.1"/>
    <property type="molecule type" value="Genomic_DNA"/>
</dbReference>
<evidence type="ECO:0000256" key="1">
    <source>
        <dbReference type="ARBA" id="ARBA00023172"/>
    </source>
</evidence>
<dbReference type="Proteomes" id="UP001150238">
    <property type="component" value="Unassembled WGS sequence"/>
</dbReference>